<accession>A0A917J2I1</accession>
<proteinExistence type="predicted"/>
<reference evidence="1" key="2">
    <citation type="submission" date="2020-09" db="EMBL/GenBank/DDBJ databases">
        <authorList>
            <person name="Sun Q."/>
            <person name="Zhou Y."/>
        </authorList>
    </citation>
    <scope>NUCLEOTIDE SEQUENCE</scope>
    <source>
        <strain evidence="1">CGMCC 1.15290</strain>
    </source>
</reference>
<evidence type="ECO:0000313" key="2">
    <source>
        <dbReference type="Proteomes" id="UP000627292"/>
    </source>
</evidence>
<reference evidence="1" key="1">
    <citation type="journal article" date="2014" name="Int. J. Syst. Evol. Microbiol.">
        <title>Complete genome sequence of Corynebacterium casei LMG S-19264T (=DSM 44701T), isolated from a smear-ripened cheese.</title>
        <authorList>
            <consortium name="US DOE Joint Genome Institute (JGI-PGF)"/>
            <person name="Walter F."/>
            <person name="Albersmeier A."/>
            <person name="Kalinowski J."/>
            <person name="Ruckert C."/>
        </authorList>
    </citation>
    <scope>NUCLEOTIDE SEQUENCE</scope>
    <source>
        <strain evidence="1">CGMCC 1.15290</strain>
    </source>
</reference>
<organism evidence="1 2">
    <name type="scientific">Filimonas zeae</name>
    <dbReference type="NCBI Taxonomy" id="1737353"/>
    <lineage>
        <taxon>Bacteria</taxon>
        <taxon>Pseudomonadati</taxon>
        <taxon>Bacteroidota</taxon>
        <taxon>Chitinophagia</taxon>
        <taxon>Chitinophagales</taxon>
        <taxon>Chitinophagaceae</taxon>
        <taxon>Filimonas</taxon>
    </lineage>
</organism>
<dbReference type="EMBL" id="BMIB01000004">
    <property type="protein sequence ID" value="GGH74832.1"/>
    <property type="molecule type" value="Genomic_DNA"/>
</dbReference>
<keyword evidence="2" id="KW-1185">Reference proteome</keyword>
<dbReference type="AlphaFoldDB" id="A0A917J2I1"/>
<evidence type="ECO:0000313" key="1">
    <source>
        <dbReference type="EMBL" id="GGH74832.1"/>
    </source>
</evidence>
<protein>
    <submittedName>
        <fullName evidence="1">Uncharacterized protein</fullName>
    </submittedName>
</protein>
<sequence>MLIANFDISSIKIEGDKKQEYLKKLFQKCNVEYNARKKLLYCEGGREVAFGLMYQGADDKAGPNYTGAECSGFLLYKL</sequence>
<name>A0A917J2I1_9BACT</name>
<dbReference type="Proteomes" id="UP000627292">
    <property type="component" value="Unassembled WGS sequence"/>
</dbReference>
<comment type="caution">
    <text evidence="1">The sequence shown here is derived from an EMBL/GenBank/DDBJ whole genome shotgun (WGS) entry which is preliminary data.</text>
</comment>
<gene>
    <name evidence="1" type="ORF">GCM10011379_37810</name>
</gene>